<feature type="transmembrane region" description="Helical" evidence="1">
    <location>
        <begin position="154"/>
        <end position="171"/>
    </location>
</feature>
<dbReference type="PANTHER" id="PTHR35531">
    <property type="entry name" value="INNER MEMBRANE PROTEIN YBCI-RELATED"/>
    <property type="match status" value="1"/>
</dbReference>
<evidence type="ECO:0000256" key="1">
    <source>
        <dbReference type="SAM" id="Phobius"/>
    </source>
</evidence>
<dbReference type="PANTHER" id="PTHR35531:SF1">
    <property type="entry name" value="INNER MEMBRANE PROTEIN YBCI-RELATED"/>
    <property type="match status" value="1"/>
</dbReference>
<protein>
    <submittedName>
        <fullName evidence="2">Metal-dependent hydrolase</fullName>
    </submittedName>
</protein>
<keyword evidence="1" id="KW-0812">Transmembrane</keyword>
<keyword evidence="1" id="KW-0472">Membrane</keyword>
<dbReference type="RefSeq" id="WP_345533020.1">
    <property type="nucleotide sequence ID" value="NZ_BAABLD010000008.1"/>
</dbReference>
<gene>
    <name evidence="2" type="ORF">GCM10025770_22200</name>
</gene>
<keyword evidence="2" id="KW-0378">Hydrolase</keyword>
<comment type="caution">
    <text evidence="2">The sequence shown here is derived from an EMBL/GenBank/DDBJ whole genome shotgun (WGS) entry which is preliminary data.</text>
</comment>
<proteinExistence type="predicted"/>
<feature type="transmembrane region" description="Helical" evidence="1">
    <location>
        <begin position="58"/>
        <end position="78"/>
    </location>
</feature>
<dbReference type="InterPro" id="IPR007404">
    <property type="entry name" value="YdjM-like"/>
</dbReference>
<evidence type="ECO:0000313" key="2">
    <source>
        <dbReference type="EMBL" id="GAA5165901.1"/>
    </source>
</evidence>
<name>A0ABP9QQE8_9RHOO</name>
<organism evidence="2 3">
    <name type="scientific">Viridibacterium curvum</name>
    <dbReference type="NCBI Taxonomy" id="1101404"/>
    <lineage>
        <taxon>Bacteria</taxon>
        <taxon>Pseudomonadati</taxon>
        <taxon>Pseudomonadota</taxon>
        <taxon>Betaproteobacteria</taxon>
        <taxon>Rhodocyclales</taxon>
        <taxon>Rhodocyclaceae</taxon>
        <taxon>Viridibacterium</taxon>
    </lineage>
</organism>
<keyword evidence="1" id="KW-1133">Transmembrane helix</keyword>
<dbReference type="Proteomes" id="UP001500547">
    <property type="component" value="Unassembled WGS sequence"/>
</dbReference>
<dbReference type="EMBL" id="BAABLD010000008">
    <property type="protein sequence ID" value="GAA5165901.1"/>
    <property type="molecule type" value="Genomic_DNA"/>
</dbReference>
<keyword evidence="3" id="KW-1185">Reference proteome</keyword>
<dbReference type="Pfam" id="PF04307">
    <property type="entry name" value="YdjM"/>
    <property type="match status" value="1"/>
</dbReference>
<accession>A0ABP9QQE8</accession>
<sequence>MPTILTHAAVPLAVGLGLGRPRISRRLLAAGVFASICPDFDVVAFKLGIAYTDALGHRGATHSIVFAVMLAVFAALAARPLQARRAVAAAFVFLSAVSHTLLDMFTDGGLGVALFWPWSDERLFAAWRFIEVSPIGVQRIFSARGLTVLLSELQWVWVPSLILCALIRVLSKRHDKLARHP</sequence>
<dbReference type="GO" id="GO:0016787">
    <property type="term" value="F:hydrolase activity"/>
    <property type="evidence" value="ECO:0007669"/>
    <property type="project" value="UniProtKB-KW"/>
</dbReference>
<evidence type="ECO:0000313" key="3">
    <source>
        <dbReference type="Proteomes" id="UP001500547"/>
    </source>
</evidence>
<reference evidence="3" key="1">
    <citation type="journal article" date="2019" name="Int. J. Syst. Evol. Microbiol.">
        <title>The Global Catalogue of Microorganisms (GCM) 10K type strain sequencing project: providing services to taxonomists for standard genome sequencing and annotation.</title>
        <authorList>
            <consortium name="The Broad Institute Genomics Platform"/>
            <consortium name="The Broad Institute Genome Sequencing Center for Infectious Disease"/>
            <person name="Wu L."/>
            <person name="Ma J."/>
        </authorList>
    </citation>
    <scope>NUCLEOTIDE SEQUENCE [LARGE SCALE GENOMIC DNA]</scope>
    <source>
        <strain evidence="3">JCM 18715</strain>
    </source>
</reference>
<feature type="transmembrane region" description="Helical" evidence="1">
    <location>
        <begin position="90"/>
        <end position="116"/>
    </location>
</feature>